<name>A0ABN6UYN5_9SPIR</name>
<evidence type="ECO:0000313" key="2">
    <source>
        <dbReference type="Proteomes" id="UP001317516"/>
    </source>
</evidence>
<dbReference type="EMBL" id="AP027070">
    <property type="protein sequence ID" value="BDU63221.1"/>
    <property type="molecule type" value="Genomic_DNA"/>
</dbReference>
<proteinExistence type="predicted"/>
<organism evidence="1 2">
    <name type="scientific">Candidatus Borrelia fainii</name>
    <dbReference type="NCBI Taxonomy" id="2518322"/>
    <lineage>
        <taxon>Bacteria</taxon>
        <taxon>Pseudomonadati</taxon>
        <taxon>Spirochaetota</taxon>
        <taxon>Spirochaetia</taxon>
        <taxon>Spirochaetales</taxon>
        <taxon>Borreliaceae</taxon>
        <taxon>Borrelia</taxon>
    </lineage>
</organism>
<keyword evidence="2" id="KW-1185">Reference proteome</keyword>
<evidence type="ECO:0000313" key="1">
    <source>
        <dbReference type="EMBL" id="BDU63221.1"/>
    </source>
</evidence>
<dbReference type="RefSeq" id="WP_281861903.1">
    <property type="nucleotide sequence ID" value="NZ_AP027070.1"/>
</dbReference>
<dbReference type="InterPro" id="IPR024492">
    <property type="entry name" value="DUF2764"/>
</dbReference>
<dbReference type="Proteomes" id="UP001317516">
    <property type="component" value="Chromosome"/>
</dbReference>
<protein>
    <recommendedName>
        <fullName evidence="3">DUF2764 family protein</fullName>
    </recommendedName>
</protein>
<gene>
    <name evidence="1" type="ORF">BOFE_07610</name>
</gene>
<accession>A0ABN6UYN5</accession>
<dbReference type="Pfam" id="PF10962">
    <property type="entry name" value="DUF2764"/>
    <property type="match status" value="1"/>
</dbReference>
<evidence type="ECO:0008006" key="3">
    <source>
        <dbReference type="Google" id="ProtNLM"/>
    </source>
</evidence>
<reference evidence="1 2" key="1">
    <citation type="submission" date="2022-11" db="EMBL/GenBank/DDBJ databases">
        <title>Genome sequence of clinical isolate of the human pathogenic Borrelia fainii.</title>
        <authorList>
            <person name="Itokawa K."/>
            <person name="Sato K."/>
            <person name="Qiu Y."/>
        </authorList>
    </citation>
    <scope>NUCLEOTIDE SEQUENCE [LARGE SCALE GENOMIC DNA]</scope>
    <source>
        <strain evidence="1 2">Qtaro</strain>
    </source>
</reference>
<sequence length="182" mass="21249">MLSPYYYVMSSLPYLDLKVGKGGGSISGFFDNIEIALSREDFLCLKDLSESRFDRGNLKVIDQFLEFEEMIRYTLATIRAENLGFSKDVYLESSYFSSYYLGILKPLCLKKNPFEVELGLDMLKWQFLTELEVGNDFNFEKLVIYLLKLMLVSRRSLFIEEIGEKNFDDICQKLSMQMSKNF</sequence>